<evidence type="ECO:0000256" key="3">
    <source>
        <dbReference type="ARBA" id="ARBA00011738"/>
    </source>
</evidence>
<proteinExistence type="inferred from homology"/>
<dbReference type="SUPFAM" id="SSF53383">
    <property type="entry name" value="PLP-dependent transferases"/>
    <property type="match status" value="1"/>
</dbReference>
<dbReference type="Proteomes" id="UP000092931">
    <property type="component" value="Chromosome"/>
</dbReference>
<dbReference type="GO" id="GO:0000105">
    <property type="term" value="P:L-histidine biosynthetic process"/>
    <property type="evidence" value="ECO:0007669"/>
    <property type="project" value="UniProtKB-UniRule"/>
</dbReference>
<dbReference type="PANTHER" id="PTHR43643:SF3">
    <property type="entry name" value="HISTIDINOL-PHOSPHATE AMINOTRANSFERASE"/>
    <property type="match status" value="1"/>
</dbReference>
<dbReference type="UniPathway" id="UPA00031">
    <property type="reaction ID" value="UER00012"/>
</dbReference>
<evidence type="ECO:0000256" key="1">
    <source>
        <dbReference type="ARBA" id="ARBA00001933"/>
    </source>
</evidence>
<dbReference type="PANTHER" id="PTHR43643">
    <property type="entry name" value="HISTIDINOL-PHOSPHATE AMINOTRANSFERASE 2"/>
    <property type="match status" value="1"/>
</dbReference>
<dbReference type="EC" id="2.6.1.9" evidence="8"/>
<dbReference type="InterPro" id="IPR050106">
    <property type="entry name" value="HistidinolP_aminotransfase"/>
</dbReference>
<evidence type="ECO:0000256" key="8">
    <source>
        <dbReference type="HAMAP-Rule" id="MF_01023"/>
    </source>
</evidence>
<evidence type="ECO:0000256" key="4">
    <source>
        <dbReference type="ARBA" id="ARBA00022576"/>
    </source>
</evidence>
<keyword evidence="6 8" id="KW-0663">Pyridoxal phosphate</keyword>
<evidence type="ECO:0000256" key="5">
    <source>
        <dbReference type="ARBA" id="ARBA00022679"/>
    </source>
</evidence>
<protein>
    <recommendedName>
        <fullName evidence="8">Histidinol-phosphate aminotransferase</fullName>
        <ecNumber evidence="8">2.6.1.9</ecNumber>
    </recommendedName>
    <alternativeName>
        <fullName evidence="8">Imidazole acetol-phosphate transaminase</fullName>
    </alternativeName>
</protein>
<evidence type="ECO:0000259" key="9">
    <source>
        <dbReference type="Pfam" id="PF00155"/>
    </source>
</evidence>
<dbReference type="InterPro" id="IPR015422">
    <property type="entry name" value="PyrdxlP-dep_Trfase_small"/>
</dbReference>
<comment type="similarity">
    <text evidence="8">Belongs to the class-II pyridoxal-phosphate-dependent aminotransferase family. Histidinol-phosphate aminotransferase subfamily.</text>
</comment>
<dbReference type="EMBL" id="CP014673">
    <property type="protein sequence ID" value="ANX00327.1"/>
    <property type="molecule type" value="Genomic_DNA"/>
</dbReference>
<keyword evidence="4 8" id="KW-0032">Aminotransferase</keyword>
<comment type="cofactor">
    <cofactor evidence="1 8">
        <name>pyridoxal 5'-phosphate</name>
        <dbReference type="ChEBI" id="CHEBI:597326"/>
    </cofactor>
</comment>
<comment type="subunit">
    <text evidence="3 8">Homodimer.</text>
</comment>
<organism evidence="10 11">
    <name type="scientific">Thermoclostridium stercorarium subsp. leptospartum DSM 9219</name>
    <dbReference type="NCBI Taxonomy" id="1346611"/>
    <lineage>
        <taxon>Bacteria</taxon>
        <taxon>Bacillati</taxon>
        <taxon>Bacillota</taxon>
        <taxon>Clostridia</taxon>
        <taxon>Eubacteriales</taxon>
        <taxon>Oscillospiraceae</taxon>
        <taxon>Thermoclostridium</taxon>
    </lineage>
</organism>
<dbReference type="GO" id="GO:0004400">
    <property type="term" value="F:histidinol-phosphate transaminase activity"/>
    <property type="evidence" value="ECO:0007669"/>
    <property type="project" value="UniProtKB-UniRule"/>
</dbReference>
<dbReference type="InterPro" id="IPR015421">
    <property type="entry name" value="PyrdxlP-dep_Trfase_major"/>
</dbReference>
<evidence type="ECO:0000313" key="11">
    <source>
        <dbReference type="Proteomes" id="UP000092931"/>
    </source>
</evidence>
<dbReference type="GO" id="GO:0030170">
    <property type="term" value="F:pyridoxal phosphate binding"/>
    <property type="evidence" value="ECO:0007669"/>
    <property type="project" value="InterPro"/>
</dbReference>
<dbReference type="InterPro" id="IPR004839">
    <property type="entry name" value="Aminotransferase_I/II_large"/>
</dbReference>
<accession>A0A1B1YHT9</accession>
<keyword evidence="8" id="KW-0368">Histidine biosynthesis</keyword>
<keyword evidence="5 8" id="KW-0808">Transferase</keyword>
<dbReference type="InterPro" id="IPR005861">
    <property type="entry name" value="HisP_aminotrans"/>
</dbReference>
<dbReference type="Gene3D" id="3.40.640.10">
    <property type="entry name" value="Type I PLP-dependent aspartate aminotransferase-like (Major domain)"/>
    <property type="match status" value="1"/>
</dbReference>
<gene>
    <name evidence="8" type="primary">hisC</name>
    <name evidence="10" type="ORF">CSTERLE_01325</name>
</gene>
<evidence type="ECO:0000313" key="10">
    <source>
        <dbReference type="EMBL" id="ANX00327.1"/>
    </source>
</evidence>
<dbReference type="PROSITE" id="PS00599">
    <property type="entry name" value="AA_TRANSFER_CLASS_2"/>
    <property type="match status" value="1"/>
</dbReference>
<dbReference type="NCBIfam" id="TIGR01141">
    <property type="entry name" value="hisC"/>
    <property type="match status" value="1"/>
</dbReference>
<evidence type="ECO:0000256" key="7">
    <source>
        <dbReference type="ARBA" id="ARBA00047481"/>
    </source>
</evidence>
<comment type="pathway">
    <text evidence="2 8">Amino-acid biosynthesis; L-histidine biosynthesis; L-histidine from 5-phospho-alpha-D-ribose 1-diphosphate: step 7/9.</text>
</comment>
<dbReference type="Pfam" id="PF00155">
    <property type="entry name" value="Aminotran_1_2"/>
    <property type="match status" value="1"/>
</dbReference>
<name>A0A1B1YHT9_THEST</name>
<dbReference type="CDD" id="cd00609">
    <property type="entry name" value="AAT_like"/>
    <property type="match status" value="1"/>
</dbReference>
<sequence>MSLPFRDVLKDIAPYVPGKPISDVQRELGLTEVVKLASNENPYGFSPKVDKALKEAFSDIPLYPDGNATVLREKLAEKYGLKPEQFVFGAGSNEIITLIAQIFLNPGDESIFASPSFVWYDTAVKVSGGKSVIIPLKDYTHDLEAIKNAITDKTRIIWICNPNNPTGTIVTAQQLNDFLEAVPENVVVVLDEAYYEYARGEDYPETVPLLEKYPNLIILRTFSKAYGLASLRVGYGIASAEIVSFLNRIRPPFNVNTLAQVAAVAALDDEDFVRNTVNETKKGLEFLYNAFDRLNLRYVKSRANFVWVETKLPSQELFKKLLNKGVIIRPFMDNWVRITVGTHKQNRKLISAMEEVL</sequence>
<dbReference type="Gene3D" id="3.90.1150.10">
    <property type="entry name" value="Aspartate Aminotransferase, domain 1"/>
    <property type="match status" value="1"/>
</dbReference>
<comment type="catalytic activity">
    <reaction evidence="7 8">
        <text>L-histidinol phosphate + 2-oxoglutarate = 3-(imidazol-4-yl)-2-oxopropyl phosphate + L-glutamate</text>
        <dbReference type="Rhea" id="RHEA:23744"/>
        <dbReference type="ChEBI" id="CHEBI:16810"/>
        <dbReference type="ChEBI" id="CHEBI:29985"/>
        <dbReference type="ChEBI" id="CHEBI:57766"/>
        <dbReference type="ChEBI" id="CHEBI:57980"/>
        <dbReference type="EC" id="2.6.1.9"/>
    </reaction>
</comment>
<feature type="domain" description="Aminotransferase class I/classII large" evidence="9">
    <location>
        <begin position="32"/>
        <end position="352"/>
    </location>
</feature>
<evidence type="ECO:0000256" key="2">
    <source>
        <dbReference type="ARBA" id="ARBA00005011"/>
    </source>
</evidence>
<dbReference type="InterPro" id="IPR001917">
    <property type="entry name" value="Aminotrans_II_pyridoxalP_BS"/>
</dbReference>
<keyword evidence="8" id="KW-0028">Amino-acid biosynthesis</keyword>
<evidence type="ECO:0000256" key="6">
    <source>
        <dbReference type="ARBA" id="ARBA00022898"/>
    </source>
</evidence>
<dbReference type="HAMAP" id="MF_01023">
    <property type="entry name" value="HisC_aminotrans_2"/>
    <property type="match status" value="1"/>
</dbReference>
<feature type="modified residue" description="N6-(pyridoxal phosphate)lysine" evidence="8">
    <location>
        <position position="224"/>
    </location>
</feature>
<dbReference type="AlphaFoldDB" id="A0A1B1YHT9"/>
<dbReference type="RefSeq" id="WP_065820501.1">
    <property type="nucleotide sequence ID" value="NZ_CP014673.1"/>
</dbReference>
<dbReference type="InterPro" id="IPR015424">
    <property type="entry name" value="PyrdxlP-dep_Trfase"/>
</dbReference>
<reference evidence="10 11" key="1">
    <citation type="submission" date="2016-02" db="EMBL/GenBank/DDBJ databases">
        <title>Comparison of Clostridium stercorarium subspecies using comparative genomics and transcriptomics.</title>
        <authorList>
            <person name="Schellenberg J."/>
            <person name="Thallinger G."/>
            <person name="Levin D.B."/>
            <person name="Zhang X."/>
            <person name="Alvare G."/>
            <person name="Fristensky B."/>
            <person name="Sparling R."/>
        </authorList>
    </citation>
    <scope>NUCLEOTIDE SEQUENCE [LARGE SCALE GENOMIC DNA]</scope>
    <source>
        <strain evidence="10 11">DSM 9219</strain>
    </source>
</reference>